<organism evidence="1 2">
    <name type="scientific">Gigaspora margarita</name>
    <dbReference type="NCBI Taxonomy" id="4874"/>
    <lineage>
        <taxon>Eukaryota</taxon>
        <taxon>Fungi</taxon>
        <taxon>Fungi incertae sedis</taxon>
        <taxon>Mucoromycota</taxon>
        <taxon>Glomeromycotina</taxon>
        <taxon>Glomeromycetes</taxon>
        <taxon>Diversisporales</taxon>
        <taxon>Gigasporaceae</taxon>
        <taxon>Gigaspora</taxon>
    </lineage>
</organism>
<name>A0A8H4ARV1_GIGMA</name>
<dbReference type="Proteomes" id="UP000439903">
    <property type="component" value="Unassembled WGS sequence"/>
</dbReference>
<reference evidence="1 2" key="1">
    <citation type="journal article" date="2019" name="Environ. Microbiol.">
        <title>At the nexus of three kingdoms: the genome of the mycorrhizal fungus Gigaspora margarita provides insights into plant, endobacterial and fungal interactions.</title>
        <authorList>
            <person name="Venice F."/>
            <person name="Ghignone S."/>
            <person name="Salvioli di Fossalunga A."/>
            <person name="Amselem J."/>
            <person name="Novero M."/>
            <person name="Xianan X."/>
            <person name="Sedzielewska Toro K."/>
            <person name="Morin E."/>
            <person name="Lipzen A."/>
            <person name="Grigoriev I.V."/>
            <person name="Henrissat B."/>
            <person name="Martin F.M."/>
            <person name="Bonfante P."/>
        </authorList>
    </citation>
    <scope>NUCLEOTIDE SEQUENCE [LARGE SCALE GENOMIC DNA]</scope>
    <source>
        <strain evidence="1 2">BEG34</strain>
    </source>
</reference>
<proteinExistence type="predicted"/>
<evidence type="ECO:0000313" key="2">
    <source>
        <dbReference type="Proteomes" id="UP000439903"/>
    </source>
</evidence>
<dbReference type="AlphaFoldDB" id="A0A8H4ARV1"/>
<sequence length="182" mass="21238">MAKRCTMNEELVIRENLNKIMDKALNAYDNDKYQEFINLLSEEYGVKYIKRLLNYRDEIGIINIYNIIDTHKMHSFRVEGIAYLLVVLGGVLVNEKIKLKGVTHAVLKADAKDELVKEAKRLDKCTSELRKISKGSYEFIDSMLSKESTRLVPRYLQDFLEMPFFQDWKKCVRSSKISLSIC</sequence>
<protein>
    <submittedName>
        <fullName evidence="1">Uncharacterized protein</fullName>
    </submittedName>
</protein>
<gene>
    <name evidence="1" type="ORF">F8M41_014417</name>
</gene>
<evidence type="ECO:0000313" key="1">
    <source>
        <dbReference type="EMBL" id="KAF0525598.1"/>
    </source>
</evidence>
<accession>A0A8H4ARV1</accession>
<keyword evidence="2" id="KW-1185">Reference proteome</keyword>
<comment type="caution">
    <text evidence="1">The sequence shown here is derived from an EMBL/GenBank/DDBJ whole genome shotgun (WGS) entry which is preliminary data.</text>
</comment>
<dbReference type="EMBL" id="WTPW01000297">
    <property type="protein sequence ID" value="KAF0525598.1"/>
    <property type="molecule type" value="Genomic_DNA"/>
</dbReference>